<dbReference type="InterPro" id="IPR050383">
    <property type="entry name" value="GlyoxalaseI/FosfomycinResist"/>
</dbReference>
<dbReference type="InterPro" id="IPR037523">
    <property type="entry name" value="VOC_core"/>
</dbReference>
<name>A0A381VK63_9ZZZZ</name>
<gene>
    <name evidence="2" type="ORF">METZ01_LOCUS92911</name>
</gene>
<accession>A0A381VK63</accession>
<dbReference type="PANTHER" id="PTHR21366:SF31">
    <property type="entry name" value="METALLOTHIOL TRANSFERASE FOSB"/>
    <property type="match status" value="1"/>
</dbReference>
<feature type="domain" description="VOC" evidence="1">
    <location>
        <begin position="30"/>
        <end position="181"/>
    </location>
</feature>
<dbReference type="CDD" id="cd06587">
    <property type="entry name" value="VOC"/>
    <property type="match status" value="1"/>
</dbReference>
<dbReference type="Pfam" id="PF00903">
    <property type="entry name" value="Glyoxalase"/>
    <property type="match status" value="1"/>
</dbReference>
<dbReference type="PANTHER" id="PTHR21366">
    <property type="entry name" value="GLYOXALASE FAMILY PROTEIN"/>
    <property type="match status" value="1"/>
</dbReference>
<dbReference type="InterPro" id="IPR029068">
    <property type="entry name" value="Glyas_Bleomycin-R_OHBP_Dase"/>
</dbReference>
<dbReference type="InterPro" id="IPR004360">
    <property type="entry name" value="Glyas_Fos-R_dOase_dom"/>
</dbReference>
<evidence type="ECO:0000259" key="1">
    <source>
        <dbReference type="PROSITE" id="PS51819"/>
    </source>
</evidence>
<dbReference type="EMBL" id="UINC01008912">
    <property type="protein sequence ID" value="SVA40057.1"/>
    <property type="molecule type" value="Genomic_DNA"/>
</dbReference>
<dbReference type="PROSITE" id="PS51819">
    <property type="entry name" value="VOC"/>
    <property type="match status" value="1"/>
</dbReference>
<organism evidence="2">
    <name type="scientific">marine metagenome</name>
    <dbReference type="NCBI Taxonomy" id="408172"/>
    <lineage>
        <taxon>unclassified sequences</taxon>
        <taxon>metagenomes</taxon>
        <taxon>ecological metagenomes</taxon>
    </lineage>
</organism>
<dbReference type="SUPFAM" id="SSF54593">
    <property type="entry name" value="Glyoxalase/Bleomycin resistance protein/Dihydroxybiphenyl dioxygenase"/>
    <property type="match status" value="1"/>
</dbReference>
<reference evidence="2" key="1">
    <citation type="submission" date="2018-05" db="EMBL/GenBank/DDBJ databases">
        <authorList>
            <person name="Lanie J.A."/>
            <person name="Ng W.-L."/>
            <person name="Kazmierczak K.M."/>
            <person name="Andrzejewski T.M."/>
            <person name="Davidsen T.M."/>
            <person name="Wayne K.J."/>
            <person name="Tettelin H."/>
            <person name="Glass J.I."/>
            <person name="Rusch D."/>
            <person name="Podicherti R."/>
            <person name="Tsui H.-C.T."/>
            <person name="Winkler M.E."/>
        </authorList>
    </citation>
    <scope>NUCLEOTIDE SEQUENCE</scope>
</reference>
<sequence length="200" mass="21133">MAGTLEGSESSGAPAIANTSQTTGPFGVRGINHLALVCSDMAATVAFYEGLLGMPLVKTVELGGGAGQHFFFDAGGDNQLAFFWFPDGPGVAPGIAMPVDRPDRGGIHSAHGSMNHLAFNVDCETIDSLVPRLRDAGIDCSEVVNHDESEWGVSRELHDGVFVRSIYFQDPDGIVLEFAAWTRHLGPEDVSHEPAPSVGD</sequence>
<evidence type="ECO:0000313" key="2">
    <source>
        <dbReference type="EMBL" id="SVA40057.1"/>
    </source>
</evidence>
<proteinExistence type="predicted"/>
<protein>
    <recommendedName>
        <fullName evidence="1">VOC domain-containing protein</fullName>
    </recommendedName>
</protein>
<dbReference type="Gene3D" id="3.10.180.10">
    <property type="entry name" value="2,3-Dihydroxybiphenyl 1,2-Dioxygenase, domain 1"/>
    <property type="match status" value="1"/>
</dbReference>
<dbReference type="AlphaFoldDB" id="A0A381VK63"/>